<keyword evidence="1" id="KW-0812">Transmembrane</keyword>
<dbReference type="AlphaFoldDB" id="A0A828Z116"/>
<evidence type="ECO:0000313" key="3">
    <source>
        <dbReference type="Proteomes" id="UP000001338"/>
    </source>
</evidence>
<proteinExistence type="predicted"/>
<accession>A0A828Z116</accession>
<keyword evidence="1" id="KW-1133">Transmembrane helix</keyword>
<gene>
    <name evidence="2" type="ORF">LEP1GSC036_4559</name>
</gene>
<evidence type="ECO:0000256" key="1">
    <source>
        <dbReference type="SAM" id="Phobius"/>
    </source>
</evidence>
<keyword evidence="1" id="KW-0472">Membrane</keyword>
<reference evidence="2 3" key="1">
    <citation type="submission" date="2012-10" db="EMBL/GenBank/DDBJ databases">
        <authorList>
            <person name="Harkins D.M."/>
            <person name="Durkin A.S."/>
            <person name="Brinkac L.M."/>
            <person name="Haft D.H."/>
            <person name="Selengut J.D."/>
            <person name="Sanka R."/>
            <person name="DePew J."/>
            <person name="Purushe J."/>
            <person name="Whelen A.C."/>
            <person name="Vinetz J.M."/>
            <person name="Sutton G.G."/>
            <person name="Nierman W.C."/>
            <person name="Fouts D.E."/>
        </authorList>
    </citation>
    <scope>NUCLEOTIDE SEQUENCE [LARGE SCALE GENOMIC DNA]</scope>
    <source>
        <strain evidence="2 3">2006001853</strain>
    </source>
</reference>
<dbReference type="EMBL" id="AFLV02000057">
    <property type="protein sequence ID" value="EKR63696.1"/>
    <property type="molecule type" value="Genomic_DNA"/>
</dbReference>
<evidence type="ECO:0000313" key="2">
    <source>
        <dbReference type="EMBL" id="EKR63696.1"/>
    </source>
</evidence>
<organism evidence="2 3">
    <name type="scientific">Leptospira weilii str. 2006001853</name>
    <dbReference type="NCBI Taxonomy" id="1001589"/>
    <lineage>
        <taxon>Bacteria</taxon>
        <taxon>Pseudomonadati</taxon>
        <taxon>Spirochaetota</taxon>
        <taxon>Spirochaetia</taxon>
        <taxon>Leptospirales</taxon>
        <taxon>Leptospiraceae</taxon>
        <taxon>Leptospira</taxon>
    </lineage>
</organism>
<comment type="caution">
    <text evidence="2">The sequence shown here is derived from an EMBL/GenBank/DDBJ whole genome shotgun (WGS) entry which is preliminary data.</text>
</comment>
<name>A0A828Z116_9LEPT</name>
<sequence>MNFEVPCVPFLQGQQFLLAVVLISNIISMDIFSKYLLHLIFSGLEILDRYQFCLERVTEFL</sequence>
<feature type="transmembrane region" description="Helical" evidence="1">
    <location>
        <begin position="16"/>
        <end position="37"/>
    </location>
</feature>
<protein>
    <submittedName>
        <fullName evidence="2">Uncharacterized protein</fullName>
    </submittedName>
</protein>
<dbReference type="Proteomes" id="UP000001338">
    <property type="component" value="Unassembled WGS sequence"/>
</dbReference>